<proteinExistence type="predicted"/>
<sequence length="101" mass="11951">MMKIEKLYDYMLVEEEVFRIGTEEQIEKMVEEMGYPVWIKTLATYTIVEDYICCGGEIKEDVFLEVKDGYIYVDSDTSELDFYPREDVCPQMLQGILETYV</sequence>
<reference evidence="1" key="1">
    <citation type="submission" date="2022-12" db="EMBL/GenBank/DDBJ databases">
        <title>Clostridium sp. nov., isolated from industrial wastewater.</title>
        <authorList>
            <person name="Jiayan W."/>
        </authorList>
    </citation>
    <scope>NUCLEOTIDE SEQUENCE</scope>
    <source>
        <strain evidence="1">ZC22-4</strain>
    </source>
</reference>
<gene>
    <name evidence="1" type="ORF">OW729_06745</name>
</gene>
<protein>
    <submittedName>
        <fullName evidence="1">Uncharacterized protein</fullName>
    </submittedName>
</protein>
<dbReference type="Proteomes" id="UP001144612">
    <property type="component" value="Unassembled WGS sequence"/>
</dbReference>
<comment type="caution">
    <text evidence="1">The sequence shown here is derived from an EMBL/GenBank/DDBJ whole genome shotgun (WGS) entry which is preliminary data.</text>
</comment>
<dbReference type="RefSeq" id="WP_268060713.1">
    <property type="nucleotide sequence ID" value="NZ_JAPQFJ010000005.1"/>
</dbReference>
<evidence type="ECO:0000313" key="2">
    <source>
        <dbReference type="Proteomes" id="UP001144612"/>
    </source>
</evidence>
<dbReference type="EMBL" id="JAPQFJ010000005">
    <property type="protein sequence ID" value="MCY6958299.1"/>
    <property type="molecule type" value="Genomic_DNA"/>
</dbReference>
<accession>A0ABT4D7M8</accession>
<organism evidence="1 2">
    <name type="scientific">Clostridium brassicae</name>
    <dbReference type="NCBI Taxonomy" id="2999072"/>
    <lineage>
        <taxon>Bacteria</taxon>
        <taxon>Bacillati</taxon>
        <taxon>Bacillota</taxon>
        <taxon>Clostridia</taxon>
        <taxon>Eubacteriales</taxon>
        <taxon>Clostridiaceae</taxon>
        <taxon>Clostridium</taxon>
    </lineage>
</organism>
<keyword evidence="2" id="KW-1185">Reference proteome</keyword>
<evidence type="ECO:0000313" key="1">
    <source>
        <dbReference type="EMBL" id="MCY6958299.1"/>
    </source>
</evidence>
<name>A0ABT4D7M8_9CLOT</name>